<organism evidence="3 4">
    <name type="scientific">Zymoseptoria brevis</name>
    <dbReference type="NCBI Taxonomy" id="1047168"/>
    <lineage>
        <taxon>Eukaryota</taxon>
        <taxon>Fungi</taxon>
        <taxon>Dikarya</taxon>
        <taxon>Ascomycota</taxon>
        <taxon>Pezizomycotina</taxon>
        <taxon>Dothideomycetes</taxon>
        <taxon>Dothideomycetidae</taxon>
        <taxon>Mycosphaerellales</taxon>
        <taxon>Mycosphaerellaceae</taxon>
        <taxon>Zymoseptoria</taxon>
    </lineage>
</organism>
<sequence>MSNFCETYYEMGHLWWEGCPGDDVYKAYTLKPVEDPIAETKAQFEKAMAMTKELAAVRSYGERLARAVAKAEQEVEEEKRLRKEQGQQTVLVNGEDSFPGVHGKERRKMIKDLKWQQKRAALAGKAASEQDDVDMEGANIEEAFNAAPDDDAKELSEGKAAGRDSDNAEATYDGAQGEIDNAGEASGAVIDLTVGSDLTVESKKKTKTHVSLSHETFARAREQAKGANPVC</sequence>
<dbReference type="Proteomes" id="UP000033647">
    <property type="component" value="Unassembled WGS sequence"/>
</dbReference>
<name>A0A0F4G7J6_9PEZI</name>
<feature type="region of interest" description="Disordered" evidence="2">
    <location>
        <begin position="124"/>
        <end position="180"/>
    </location>
</feature>
<gene>
    <name evidence="3" type="ORF">TI39_contig5888g00002</name>
</gene>
<evidence type="ECO:0000313" key="3">
    <source>
        <dbReference type="EMBL" id="KJX92220.1"/>
    </source>
</evidence>
<dbReference type="AlphaFoldDB" id="A0A0F4G7J6"/>
<evidence type="ECO:0000256" key="2">
    <source>
        <dbReference type="SAM" id="MobiDB-lite"/>
    </source>
</evidence>
<evidence type="ECO:0000313" key="4">
    <source>
        <dbReference type="Proteomes" id="UP000033647"/>
    </source>
</evidence>
<protein>
    <submittedName>
        <fullName evidence="3">Uncharacterized protein</fullName>
    </submittedName>
</protein>
<keyword evidence="1" id="KW-0175">Coiled coil</keyword>
<feature type="coiled-coil region" evidence="1">
    <location>
        <begin position="61"/>
        <end position="88"/>
    </location>
</feature>
<dbReference type="OrthoDB" id="10434043at2759"/>
<dbReference type="EMBL" id="LAFY01005843">
    <property type="protein sequence ID" value="KJX92220.1"/>
    <property type="molecule type" value="Genomic_DNA"/>
</dbReference>
<evidence type="ECO:0000256" key="1">
    <source>
        <dbReference type="SAM" id="Coils"/>
    </source>
</evidence>
<feature type="compositionally biased region" description="Basic and acidic residues" evidence="2">
    <location>
        <begin position="153"/>
        <end position="166"/>
    </location>
</feature>
<keyword evidence="4" id="KW-1185">Reference proteome</keyword>
<comment type="caution">
    <text evidence="3">The sequence shown here is derived from an EMBL/GenBank/DDBJ whole genome shotgun (WGS) entry which is preliminary data.</text>
</comment>
<proteinExistence type="predicted"/>
<accession>A0A0F4G7J6</accession>
<reference evidence="3 4" key="1">
    <citation type="submission" date="2015-03" db="EMBL/GenBank/DDBJ databases">
        <title>RNA-seq based gene annotation and comparative genomics of four Zymoseptoria species reveal species-specific pathogenicity related genes and transposable element activity.</title>
        <authorList>
            <person name="Grandaubert J."/>
            <person name="Bhattacharyya A."/>
            <person name="Stukenbrock E.H."/>
        </authorList>
    </citation>
    <scope>NUCLEOTIDE SEQUENCE [LARGE SCALE GENOMIC DNA]</scope>
    <source>
        <strain evidence="3 4">Zb18110</strain>
    </source>
</reference>